<evidence type="ECO:0000256" key="1">
    <source>
        <dbReference type="SAM" id="MobiDB-lite"/>
    </source>
</evidence>
<reference evidence="2" key="1">
    <citation type="submission" date="2021-06" db="EMBL/GenBank/DDBJ databases">
        <authorList>
            <person name="Kallberg Y."/>
            <person name="Tangrot J."/>
            <person name="Rosling A."/>
        </authorList>
    </citation>
    <scope>NUCLEOTIDE SEQUENCE</scope>
    <source>
        <strain evidence="2">MA453B</strain>
    </source>
</reference>
<dbReference type="Proteomes" id="UP000789405">
    <property type="component" value="Unassembled WGS sequence"/>
</dbReference>
<accession>A0A9N9CW25</accession>
<protein>
    <submittedName>
        <fullName evidence="2">28151_t:CDS:1</fullName>
    </submittedName>
</protein>
<keyword evidence="3" id="KW-1185">Reference proteome</keyword>
<dbReference type="OrthoDB" id="10456608at2759"/>
<organism evidence="2 3">
    <name type="scientific">Dentiscutata erythropus</name>
    <dbReference type="NCBI Taxonomy" id="1348616"/>
    <lineage>
        <taxon>Eukaryota</taxon>
        <taxon>Fungi</taxon>
        <taxon>Fungi incertae sedis</taxon>
        <taxon>Mucoromycota</taxon>
        <taxon>Glomeromycotina</taxon>
        <taxon>Glomeromycetes</taxon>
        <taxon>Diversisporales</taxon>
        <taxon>Gigasporaceae</taxon>
        <taxon>Dentiscutata</taxon>
    </lineage>
</organism>
<name>A0A9N9CW25_9GLOM</name>
<evidence type="ECO:0000313" key="2">
    <source>
        <dbReference type="EMBL" id="CAG8613718.1"/>
    </source>
</evidence>
<dbReference type="AlphaFoldDB" id="A0A9N9CW25"/>
<evidence type="ECO:0000313" key="3">
    <source>
        <dbReference type="Proteomes" id="UP000789405"/>
    </source>
</evidence>
<comment type="caution">
    <text evidence="2">The sequence shown here is derived from an EMBL/GenBank/DDBJ whole genome shotgun (WGS) entry which is preliminary data.</text>
</comment>
<gene>
    <name evidence="2" type="ORF">DERYTH_LOCUS8274</name>
</gene>
<proteinExistence type="predicted"/>
<dbReference type="EMBL" id="CAJVPY010004234">
    <property type="protein sequence ID" value="CAG8613718.1"/>
    <property type="molecule type" value="Genomic_DNA"/>
</dbReference>
<sequence length="87" mass="10003">MVDNLDKIETDNTDITSDNLEYYHNSDYETTYINWEQDNLSESSSTLSHLLATTETLPSTLENKGKEKESTGSKSRRQYKCKIPSFT</sequence>
<feature type="region of interest" description="Disordered" evidence="1">
    <location>
        <begin position="54"/>
        <end position="87"/>
    </location>
</feature>